<protein>
    <submittedName>
        <fullName evidence="2">BZ3500_MvSof-1268-A1-R1_Chr8-1g09831 protein</fullName>
    </submittedName>
</protein>
<keyword evidence="3" id="KW-1185">Reference proteome</keyword>
<dbReference type="Proteomes" id="UP000249723">
    <property type="component" value="Unassembled WGS sequence"/>
</dbReference>
<feature type="region of interest" description="Disordered" evidence="1">
    <location>
        <begin position="174"/>
        <end position="211"/>
    </location>
</feature>
<dbReference type="OrthoDB" id="3360715at2759"/>
<proteinExistence type="predicted"/>
<dbReference type="STRING" id="289078.A0A2X0NQL4"/>
<dbReference type="AlphaFoldDB" id="A0A2X0NQL4"/>
<evidence type="ECO:0000256" key="1">
    <source>
        <dbReference type="SAM" id="MobiDB-lite"/>
    </source>
</evidence>
<feature type="compositionally biased region" description="Basic and acidic residues" evidence="1">
    <location>
        <begin position="375"/>
        <end position="386"/>
    </location>
</feature>
<feature type="region of interest" description="Disordered" evidence="1">
    <location>
        <begin position="216"/>
        <end position="235"/>
    </location>
</feature>
<dbReference type="EMBL" id="FMWP01000087">
    <property type="protein sequence ID" value="SCZ95839.1"/>
    <property type="molecule type" value="Genomic_DNA"/>
</dbReference>
<evidence type="ECO:0000313" key="3">
    <source>
        <dbReference type="Proteomes" id="UP000249723"/>
    </source>
</evidence>
<organism evidence="2 3">
    <name type="scientific">Microbotryum saponariae</name>
    <dbReference type="NCBI Taxonomy" id="289078"/>
    <lineage>
        <taxon>Eukaryota</taxon>
        <taxon>Fungi</taxon>
        <taxon>Dikarya</taxon>
        <taxon>Basidiomycota</taxon>
        <taxon>Pucciniomycotina</taxon>
        <taxon>Microbotryomycetes</taxon>
        <taxon>Microbotryales</taxon>
        <taxon>Microbotryaceae</taxon>
        <taxon>Microbotryum</taxon>
    </lineage>
</organism>
<feature type="compositionally biased region" description="Basic and acidic residues" evidence="1">
    <location>
        <begin position="216"/>
        <end position="226"/>
    </location>
</feature>
<reference evidence="3" key="1">
    <citation type="submission" date="2016-10" db="EMBL/GenBank/DDBJ databases">
        <authorList>
            <person name="Jeantristanb JTB J.-T."/>
            <person name="Ricardo R."/>
        </authorList>
    </citation>
    <scope>NUCLEOTIDE SEQUENCE [LARGE SCALE GENOMIC DNA]</scope>
</reference>
<evidence type="ECO:0000313" key="2">
    <source>
        <dbReference type="EMBL" id="SCZ95839.1"/>
    </source>
</evidence>
<sequence>MIDRAQPLTNSPVTEEAVIAGFHSIMKDSLAQAKGEGLLDDRELSSGDVDIRIAGPGLALFFSALGATPGPSISAPDGSFTLTNENCPPFFLSFFRLWQASVPSIRRLPLEARHDLALLLCSKEPLQSVLRRDVVKLAGDLKAVALEIAQRGTFQQRFQADIQFALEARVRSHPNDVKIPSGPSESTASEEEAPPPRYEAMASNQSGPLLGVADTARRGSDADRRGSSSGGMVGHETSDAAMMENLKVIRETLYSALADVLVSSTSLRALASRGPEWQSRLFFASSCLAILEVALTRVDDEGVRTVNLGSGRRSVIGASDTPPHLRPLFTKLLQVSQAARSTIQQDDVRAIQEATDDVPPSTSRIDRLRYRLENGVEHETETREGARGQGADEEDGAEGSTVVKLANGINELALAMARLPEFSERQAEVFKIVSAVQTF</sequence>
<feature type="region of interest" description="Disordered" evidence="1">
    <location>
        <begin position="375"/>
        <end position="400"/>
    </location>
</feature>
<gene>
    <name evidence="2" type="ORF">BZ3500_MVSOF-1268-A1-R1_CHR8-1G09831</name>
</gene>
<accession>A0A2X0NQL4</accession>
<name>A0A2X0NQL4_9BASI</name>